<dbReference type="InterPro" id="IPR013783">
    <property type="entry name" value="Ig-like_fold"/>
</dbReference>
<reference evidence="2 3" key="1">
    <citation type="journal article" date="2016" name="Nat. Commun.">
        <title>Thousands of microbial genomes shed light on interconnected biogeochemical processes in an aquifer system.</title>
        <authorList>
            <person name="Anantharaman K."/>
            <person name="Brown C.T."/>
            <person name="Hug L.A."/>
            <person name="Sharon I."/>
            <person name="Castelle C.J."/>
            <person name="Probst A.J."/>
            <person name="Thomas B.C."/>
            <person name="Singh A."/>
            <person name="Wilkins M.J."/>
            <person name="Karaoz U."/>
            <person name="Brodie E.L."/>
            <person name="Williams K.H."/>
            <person name="Hubbard S.S."/>
            <person name="Banfield J.F."/>
        </authorList>
    </citation>
    <scope>NUCLEOTIDE SEQUENCE [LARGE SCALE GENOMIC DNA]</scope>
</reference>
<protein>
    <recommendedName>
        <fullName evidence="4">DUF1573 domain-containing protein</fullName>
    </recommendedName>
</protein>
<feature type="transmembrane region" description="Helical" evidence="1">
    <location>
        <begin position="27"/>
        <end position="46"/>
    </location>
</feature>
<evidence type="ECO:0000256" key="1">
    <source>
        <dbReference type="SAM" id="Phobius"/>
    </source>
</evidence>
<dbReference type="Gene3D" id="2.60.40.10">
    <property type="entry name" value="Immunoglobulins"/>
    <property type="match status" value="1"/>
</dbReference>
<sequence>MLTLAPVREFFRFLFFSSNTVRMKPKTIVNVLVVSFVLIGLFVWGYTQKEATTASVQGVGGASSSKSALVVSETIYDFGTISMKGGDVTTEFTITNPTDRDIIISTVVTSCMCTTAFIVDPNGGAKGPFGMPGHGGAVPPANEIIKAGENRTIRVVYDPNAHGPAGIGAIDRFVVLTDTLGGTLELEIKALVTP</sequence>
<dbReference type="EMBL" id="MHRQ01000012">
    <property type="protein sequence ID" value="OHA27064.1"/>
    <property type="molecule type" value="Genomic_DNA"/>
</dbReference>
<dbReference type="Pfam" id="PF07610">
    <property type="entry name" value="DUF1573"/>
    <property type="match status" value="1"/>
</dbReference>
<comment type="caution">
    <text evidence="2">The sequence shown here is derived from an EMBL/GenBank/DDBJ whole genome shotgun (WGS) entry which is preliminary data.</text>
</comment>
<keyword evidence="1" id="KW-1133">Transmembrane helix</keyword>
<dbReference type="InterPro" id="IPR011467">
    <property type="entry name" value="DUF1573"/>
</dbReference>
<evidence type="ECO:0000313" key="3">
    <source>
        <dbReference type="Proteomes" id="UP000177565"/>
    </source>
</evidence>
<evidence type="ECO:0008006" key="4">
    <source>
        <dbReference type="Google" id="ProtNLM"/>
    </source>
</evidence>
<dbReference type="AlphaFoldDB" id="A0A1G2MTK5"/>
<name>A0A1G2MTK5_9BACT</name>
<dbReference type="STRING" id="1802312.A3C06_01020"/>
<keyword evidence="1" id="KW-0812">Transmembrane</keyword>
<evidence type="ECO:0000313" key="2">
    <source>
        <dbReference type="EMBL" id="OHA27064.1"/>
    </source>
</evidence>
<gene>
    <name evidence="2" type="ORF">A3C06_01020</name>
</gene>
<keyword evidence="1" id="KW-0472">Membrane</keyword>
<accession>A0A1G2MTK5</accession>
<dbReference type="Proteomes" id="UP000177565">
    <property type="component" value="Unassembled WGS sequence"/>
</dbReference>
<proteinExistence type="predicted"/>
<organism evidence="2 3">
    <name type="scientific">Candidatus Taylorbacteria bacterium RIFCSPHIGHO2_02_FULL_46_13</name>
    <dbReference type="NCBI Taxonomy" id="1802312"/>
    <lineage>
        <taxon>Bacteria</taxon>
        <taxon>Candidatus Tayloriibacteriota</taxon>
    </lineage>
</organism>